<accession>A0A8S5MXH8</accession>
<organism evidence="2">
    <name type="scientific">Siphoviridae sp. cth2082</name>
    <dbReference type="NCBI Taxonomy" id="2826422"/>
    <lineage>
        <taxon>Viruses</taxon>
        <taxon>Duplodnaviria</taxon>
        <taxon>Heunggongvirae</taxon>
        <taxon>Uroviricota</taxon>
        <taxon>Caudoviricetes</taxon>
    </lineage>
</organism>
<proteinExistence type="predicted"/>
<keyword evidence="1" id="KW-0175">Coiled coil</keyword>
<name>A0A8S5MXH8_9CAUD</name>
<evidence type="ECO:0000313" key="2">
    <source>
        <dbReference type="EMBL" id="DAD86595.1"/>
    </source>
</evidence>
<protein>
    <submittedName>
        <fullName evidence="2">Tail tape measure</fullName>
    </submittedName>
</protein>
<sequence length="576" mass="61278">MPNINTKFSLSGEKEYKAAISQIGDGMRVLNSEMRKVESEYAKNADSVEALTKVNDVLERKIYSQTEKIETLKAALQTSAEKYGVADKRTMAWQASLNNAEAELNKMNAELEENNDALEKAGANGTKFQQAMEKVKDSVAKAKEEGTGAKGIFANLKESFADSKGEAVGLGDALGGAAAKLGIQLPEGASKALNSLNGISAGTAAVAGGFAAVAAAIVKTEKALIDMTKEAAEGAKEIETFASITGQSAQQVQQMQYASEKLGVSYDRVRDSLKEITNKMQEAENGSADTAAAFDKLKVSLRGQNWELRDAQDVFLDVIDALGNVENQSERDALAMDLMSESAQELNPMIEAGRETIQQYAQAASDMGLVLEEDELKALTDVQSAFYDLEQQQKATKNQLAAEFAPYLTSFYSDMSEATRTFGQTLEDSGIVSAFGSLLEFVGELIDPTSVLGQTTLPILEGSLEGVALVLATVVDSLRAIAGLLDGLADWIDTGSTQTWKDAFSFKATNAVLDIWDSSGSNPSPSRGGSFSGGFGGGTSVTNNYYTVNGANARSVAQIEQQAQSARHTNRAYGGT</sequence>
<dbReference type="SUPFAM" id="SSF57997">
    <property type="entry name" value="Tropomyosin"/>
    <property type="match status" value="1"/>
</dbReference>
<dbReference type="EMBL" id="BK015005">
    <property type="protein sequence ID" value="DAD86595.1"/>
    <property type="molecule type" value="Genomic_DNA"/>
</dbReference>
<feature type="coiled-coil region" evidence="1">
    <location>
        <begin position="90"/>
        <end position="124"/>
    </location>
</feature>
<evidence type="ECO:0000256" key="1">
    <source>
        <dbReference type="SAM" id="Coils"/>
    </source>
</evidence>
<dbReference type="Gene3D" id="1.10.287.1490">
    <property type="match status" value="1"/>
</dbReference>
<reference evidence="2" key="1">
    <citation type="journal article" date="2021" name="Proc. Natl. Acad. Sci. U.S.A.">
        <title>A Catalog of Tens of Thousands of Viruses from Human Metagenomes Reveals Hidden Associations with Chronic Diseases.</title>
        <authorList>
            <person name="Tisza M.J."/>
            <person name="Buck C.B."/>
        </authorList>
    </citation>
    <scope>NUCLEOTIDE SEQUENCE</scope>
    <source>
        <strain evidence="2">Cth2082</strain>
    </source>
</reference>